<gene>
    <name evidence="3 5" type="primary">glpE</name>
    <name evidence="5" type="ORF">EIK76_07365</name>
</gene>
<proteinExistence type="inferred from homology"/>
<dbReference type="AlphaFoldDB" id="A0A3P3QRF3"/>
<dbReference type="HAMAP" id="MF_01009">
    <property type="entry name" value="Thiosulf_sulfurtr"/>
    <property type="match status" value="1"/>
</dbReference>
<dbReference type="Gene3D" id="3.40.250.10">
    <property type="entry name" value="Rhodanese-like domain"/>
    <property type="match status" value="1"/>
</dbReference>
<dbReference type="PANTHER" id="PTHR43031">
    <property type="entry name" value="FAD-DEPENDENT OXIDOREDUCTASE"/>
    <property type="match status" value="1"/>
</dbReference>
<dbReference type="RefSeq" id="WP_046519880.1">
    <property type="nucleotide sequence ID" value="NZ_LAVS01000019.1"/>
</dbReference>
<comment type="catalytic activity">
    <reaction evidence="3">
        <text>thiosulfate + [thioredoxin]-dithiol = [thioredoxin]-disulfide + hydrogen sulfide + sulfite + 2 H(+)</text>
        <dbReference type="Rhea" id="RHEA:83859"/>
        <dbReference type="Rhea" id="RHEA-COMP:10698"/>
        <dbReference type="Rhea" id="RHEA-COMP:10700"/>
        <dbReference type="ChEBI" id="CHEBI:15378"/>
        <dbReference type="ChEBI" id="CHEBI:17359"/>
        <dbReference type="ChEBI" id="CHEBI:29919"/>
        <dbReference type="ChEBI" id="CHEBI:29950"/>
        <dbReference type="ChEBI" id="CHEBI:33542"/>
        <dbReference type="ChEBI" id="CHEBI:50058"/>
    </reaction>
</comment>
<feature type="domain" description="Rhodanese" evidence="4">
    <location>
        <begin position="17"/>
        <end position="104"/>
    </location>
</feature>
<evidence type="ECO:0000313" key="5">
    <source>
        <dbReference type="EMBL" id="RRJ23861.1"/>
    </source>
</evidence>
<sequence>MSEFSRISVATALEQIEQHKAVVVDIRDEQSYASGHIEGSFHLTNGSLNQFMQQTDFETPVVVVCYHGNSSQGAAQYLAQQGFETVFSMDGGFEAWRSQLPFVTGSHD</sequence>
<evidence type="ECO:0000256" key="2">
    <source>
        <dbReference type="ARBA" id="ARBA00022679"/>
    </source>
</evidence>
<comment type="catalytic activity">
    <reaction evidence="3">
        <text>thiosulfate + hydrogen cyanide = thiocyanate + sulfite + 2 H(+)</text>
        <dbReference type="Rhea" id="RHEA:16881"/>
        <dbReference type="ChEBI" id="CHEBI:15378"/>
        <dbReference type="ChEBI" id="CHEBI:17359"/>
        <dbReference type="ChEBI" id="CHEBI:18022"/>
        <dbReference type="ChEBI" id="CHEBI:18407"/>
        <dbReference type="ChEBI" id="CHEBI:33542"/>
        <dbReference type="EC" id="2.8.1.1"/>
    </reaction>
</comment>
<dbReference type="InterPro" id="IPR023695">
    <property type="entry name" value="Thiosulf_sulfurTrfase"/>
</dbReference>
<dbReference type="NCBIfam" id="NF001195">
    <property type="entry name" value="PRK00162.1"/>
    <property type="match status" value="1"/>
</dbReference>
<evidence type="ECO:0000256" key="3">
    <source>
        <dbReference type="HAMAP-Rule" id="MF_01009"/>
    </source>
</evidence>
<dbReference type="SUPFAM" id="SSF52821">
    <property type="entry name" value="Rhodanese/Cell cycle control phosphatase"/>
    <property type="match status" value="1"/>
</dbReference>
<reference evidence="5 6" key="1">
    <citation type="submission" date="2018-11" db="EMBL/GenBank/DDBJ databases">
        <title>Draft genome analysis of Rheinheimera mesophila isolated from an industrial waste site.</title>
        <authorList>
            <person name="Yu Q."/>
            <person name="Qi Y."/>
            <person name="Zhang H."/>
            <person name="Lu Y."/>
            <person name="Pu J."/>
        </authorList>
    </citation>
    <scope>NUCLEOTIDE SEQUENCE [LARGE SCALE GENOMIC DNA]</scope>
    <source>
        <strain evidence="5 6">IITR13</strain>
    </source>
</reference>
<evidence type="ECO:0000259" key="4">
    <source>
        <dbReference type="PROSITE" id="PS50206"/>
    </source>
</evidence>
<organism evidence="5 6">
    <name type="scientific">Rheinheimera mesophila</name>
    <dbReference type="NCBI Taxonomy" id="1547515"/>
    <lineage>
        <taxon>Bacteria</taxon>
        <taxon>Pseudomonadati</taxon>
        <taxon>Pseudomonadota</taxon>
        <taxon>Gammaproteobacteria</taxon>
        <taxon>Chromatiales</taxon>
        <taxon>Chromatiaceae</taxon>
        <taxon>Rheinheimera</taxon>
    </lineage>
</organism>
<dbReference type="EC" id="2.8.1.1" evidence="3"/>
<comment type="subcellular location">
    <subcellularLocation>
        <location evidence="3">Cytoplasm</location>
    </subcellularLocation>
</comment>
<keyword evidence="1 3" id="KW-0963">Cytoplasm</keyword>
<comment type="caution">
    <text evidence="5">The sequence shown here is derived from an EMBL/GenBank/DDBJ whole genome shotgun (WGS) entry which is preliminary data.</text>
</comment>
<dbReference type="InterPro" id="IPR036873">
    <property type="entry name" value="Rhodanese-like_dom_sf"/>
</dbReference>
<comment type="similarity">
    <text evidence="3">Belongs to the GlpE family.</text>
</comment>
<keyword evidence="6" id="KW-1185">Reference proteome</keyword>
<accession>A0A3P3QRF3</accession>
<dbReference type="GO" id="GO:0005737">
    <property type="term" value="C:cytoplasm"/>
    <property type="evidence" value="ECO:0007669"/>
    <property type="project" value="UniProtKB-SubCell"/>
</dbReference>
<evidence type="ECO:0000313" key="6">
    <source>
        <dbReference type="Proteomes" id="UP000276260"/>
    </source>
</evidence>
<name>A0A3P3QRF3_9GAMM</name>
<dbReference type="EMBL" id="RRCF01000001">
    <property type="protein sequence ID" value="RRJ23861.1"/>
    <property type="molecule type" value="Genomic_DNA"/>
</dbReference>
<dbReference type="Proteomes" id="UP000276260">
    <property type="component" value="Unassembled WGS sequence"/>
</dbReference>
<dbReference type="OrthoDB" id="9811849at2"/>
<dbReference type="CDD" id="cd01444">
    <property type="entry name" value="GlpE_ST"/>
    <property type="match status" value="1"/>
</dbReference>
<evidence type="ECO:0000256" key="1">
    <source>
        <dbReference type="ARBA" id="ARBA00022490"/>
    </source>
</evidence>
<dbReference type="GO" id="GO:0004792">
    <property type="term" value="F:thiosulfate-cyanide sulfurtransferase activity"/>
    <property type="evidence" value="ECO:0007669"/>
    <property type="project" value="UniProtKB-UniRule"/>
</dbReference>
<feature type="active site" description="Cysteine persulfide intermediate" evidence="3">
    <location>
        <position position="65"/>
    </location>
</feature>
<keyword evidence="2 3" id="KW-0808">Transferase</keyword>
<dbReference type="GO" id="GO:0103041">
    <property type="term" value="F:thiosulfate-thioredoxin sulfurtransferase activity"/>
    <property type="evidence" value="ECO:0007669"/>
    <property type="project" value="RHEA"/>
</dbReference>
<comment type="function">
    <text evidence="3">Transferase that catalyzes the transfer of sulfur from thiosulfate to thiophilic acceptors such as cyanide or dithiols. May function in a CysM-independent thiosulfate assimilation pathway by catalyzing the conversion of thiosulfate to sulfite, which can then be used for L-cysteine biosynthesis.</text>
</comment>
<dbReference type="Pfam" id="PF00581">
    <property type="entry name" value="Rhodanese"/>
    <property type="match status" value="1"/>
</dbReference>
<dbReference type="InterPro" id="IPR050229">
    <property type="entry name" value="GlpE_sulfurtransferase"/>
</dbReference>
<dbReference type="PANTHER" id="PTHR43031:SF6">
    <property type="entry name" value="THIOSULFATE SULFURTRANSFERASE GLPE"/>
    <property type="match status" value="1"/>
</dbReference>
<dbReference type="InterPro" id="IPR001763">
    <property type="entry name" value="Rhodanese-like_dom"/>
</dbReference>
<dbReference type="PROSITE" id="PS50206">
    <property type="entry name" value="RHODANESE_3"/>
    <property type="match status" value="1"/>
</dbReference>
<dbReference type="SMART" id="SM00450">
    <property type="entry name" value="RHOD"/>
    <property type="match status" value="1"/>
</dbReference>
<protein>
    <recommendedName>
        <fullName evidence="3">Thiosulfate sulfurtransferase GlpE</fullName>
        <ecNumber evidence="3">2.8.1.1</ecNumber>
    </recommendedName>
</protein>